<sequence>MVGSKLPVAVAHGEGRASFSLSSQKEGLEAAGLVAIRYVDGQGKVTEVYPLNPNGSPGGITGVQTPDGRVLALMPHPERVIALESNSWYPPSLKKEWGGMGPWFKLFQSARAWCN</sequence>
<dbReference type="Gene3D" id="3.40.50.880">
    <property type="match status" value="1"/>
</dbReference>
<keyword evidence="2" id="KW-1185">Reference proteome</keyword>
<evidence type="ECO:0000313" key="2">
    <source>
        <dbReference type="Proteomes" id="UP001148786"/>
    </source>
</evidence>
<proteinExistence type="predicted"/>
<dbReference type="EMBL" id="JANKHO010000359">
    <property type="protein sequence ID" value="KAJ3510958.1"/>
    <property type="molecule type" value="Genomic_DNA"/>
</dbReference>
<protein>
    <recommendedName>
        <fullName evidence="3">Phosphoribosylformylglycinamidine synthase</fullName>
    </recommendedName>
</protein>
<dbReference type="PANTHER" id="PTHR10099:SF1">
    <property type="entry name" value="PHOSPHORIBOSYLFORMYLGLYCINAMIDINE SYNTHASE"/>
    <property type="match status" value="1"/>
</dbReference>
<organism evidence="1 2">
    <name type="scientific">Agrocybe chaxingu</name>
    <dbReference type="NCBI Taxonomy" id="84603"/>
    <lineage>
        <taxon>Eukaryota</taxon>
        <taxon>Fungi</taxon>
        <taxon>Dikarya</taxon>
        <taxon>Basidiomycota</taxon>
        <taxon>Agaricomycotina</taxon>
        <taxon>Agaricomycetes</taxon>
        <taxon>Agaricomycetidae</taxon>
        <taxon>Agaricales</taxon>
        <taxon>Agaricineae</taxon>
        <taxon>Strophariaceae</taxon>
        <taxon>Agrocybe</taxon>
    </lineage>
</organism>
<comment type="caution">
    <text evidence="1">The sequence shown here is derived from an EMBL/GenBank/DDBJ whole genome shotgun (WGS) entry which is preliminary data.</text>
</comment>
<dbReference type="Proteomes" id="UP001148786">
    <property type="component" value="Unassembled WGS sequence"/>
</dbReference>
<dbReference type="GO" id="GO:0006164">
    <property type="term" value="P:purine nucleotide biosynthetic process"/>
    <property type="evidence" value="ECO:0007669"/>
    <property type="project" value="TreeGrafter"/>
</dbReference>
<dbReference type="GO" id="GO:0005737">
    <property type="term" value="C:cytoplasm"/>
    <property type="evidence" value="ECO:0007669"/>
    <property type="project" value="TreeGrafter"/>
</dbReference>
<dbReference type="SUPFAM" id="SSF52317">
    <property type="entry name" value="Class I glutamine amidotransferase-like"/>
    <property type="match status" value="1"/>
</dbReference>
<dbReference type="Pfam" id="PF13507">
    <property type="entry name" value="GATase_5"/>
    <property type="match status" value="1"/>
</dbReference>
<name>A0A9W8K3F1_9AGAR</name>
<dbReference type="InterPro" id="IPR029062">
    <property type="entry name" value="Class_I_gatase-like"/>
</dbReference>
<dbReference type="SMART" id="SM01211">
    <property type="entry name" value="GATase_5"/>
    <property type="match status" value="1"/>
</dbReference>
<reference evidence="1" key="1">
    <citation type="submission" date="2022-07" db="EMBL/GenBank/DDBJ databases">
        <title>Genome Sequence of Agrocybe chaxingu.</title>
        <authorList>
            <person name="Buettner E."/>
        </authorList>
    </citation>
    <scope>NUCLEOTIDE SEQUENCE</scope>
    <source>
        <strain evidence="1">MP-N11</strain>
    </source>
</reference>
<evidence type="ECO:0008006" key="3">
    <source>
        <dbReference type="Google" id="ProtNLM"/>
    </source>
</evidence>
<dbReference type="GO" id="GO:0004642">
    <property type="term" value="F:phosphoribosylformylglycinamidine synthase activity"/>
    <property type="evidence" value="ECO:0007669"/>
    <property type="project" value="TreeGrafter"/>
</dbReference>
<evidence type="ECO:0000313" key="1">
    <source>
        <dbReference type="EMBL" id="KAJ3510958.1"/>
    </source>
</evidence>
<dbReference type="AlphaFoldDB" id="A0A9W8K3F1"/>
<dbReference type="PANTHER" id="PTHR10099">
    <property type="entry name" value="PHOSPHORIBOSYLFORMYLGLYCINAMIDINE SYNTHASE"/>
    <property type="match status" value="1"/>
</dbReference>
<gene>
    <name evidence="1" type="ORF">NLJ89_g4383</name>
</gene>
<accession>A0A9W8K3F1</accession>
<dbReference type="OrthoDB" id="6666987at2759"/>